<dbReference type="EMBL" id="PXXO01000013">
    <property type="protein sequence ID" value="PSJ04315.1"/>
    <property type="molecule type" value="Genomic_DNA"/>
</dbReference>
<evidence type="ECO:0000256" key="7">
    <source>
        <dbReference type="SAM" id="Phobius"/>
    </source>
</evidence>
<protein>
    <submittedName>
        <fullName evidence="8">NHLP bacteriocin system secretion protein</fullName>
    </submittedName>
</protein>
<accession>A0A2P7MT44</accession>
<keyword evidence="9" id="KW-1185">Reference proteome</keyword>
<keyword evidence="6" id="KW-0175">Coiled coil</keyword>
<feature type="coiled-coil region" evidence="6">
    <location>
        <begin position="102"/>
        <end position="129"/>
    </location>
</feature>
<dbReference type="OrthoDB" id="8439633at2"/>
<name>A0A2P7MT44_9CYAN</name>
<dbReference type="RefSeq" id="WP_106632755.1">
    <property type="nucleotide sequence ID" value="NZ_PXXO01000013.1"/>
</dbReference>
<evidence type="ECO:0000256" key="6">
    <source>
        <dbReference type="SAM" id="Coils"/>
    </source>
</evidence>
<dbReference type="InterPro" id="IPR050739">
    <property type="entry name" value="MFP"/>
</dbReference>
<comment type="subcellular location">
    <subcellularLocation>
        <location evidence="1">Membrane</location>
        <topology evidence="1">Single-pass membrane protein</topology>
    </subcellularLocation>
</comment>
<sequence length="446" mass="49383">MTQATPTAAEPSHRGPFQRLQSRWQGLSDHNQVGVSLAGVGGVLVLWALFWPVPTEVEGMGVLIYPDNAGILNARAGGQVREVFVKEGQPVASGQVLMQLYLPVLERQLDQQRGNLRQLERHNAQLDERDALRLLTEKRALDTSLAKFSDDRRRYGELQSTYASKLRNLDFLAQREVVAPLSSEVVSAEQGLTSTSVNLDDVKINEKNVVTNYQQVKLTIETQALQRRYQIDNLKRQIQVTEAKIAYDGKVHADRNGTVLDLQVIAGQTVGTGQRLGTIGRPEQPSAKDRPLRVVSYFAPADARRLPLGLPVEVVPQWNQRGRFGGIVGKVTQVLTLPATEDDISTTTGNAQLAQALTKNGPVMRSEIELERDTSSVDGYRWTLSGGSGVFPIRDGLTVSTHAYVEWRSPISYVIPGLRSLTGGFRTPWIDLRWNQPSLRQPNTVP</sequence>
<comment type="similarity">
    <text evidence="2">Belongs to the membrane fusion protein (MFP) (TC 8.A.1) family.</text>
</comment>
<dbReference type="AlphaFoldDB" id="A0A2P7MT44"/>
<dbReference type="PANTHER" id="PTHR30386:SF26">
    <property type="entry name" value="TRANSPORT PROTEIN COMB"/>
    <property type="match status" value="1"/>
</dbReference>
<evidence type="ECO:0000313" key="8">
    <source>
        <dbReference type="EMBL" id="PSJ04315.1"/>
    </source>
</evidence>
<proteinExistence type="inferred from homology"/>
<evidence type="ECO:0000256" key="3">
    <source>
        <dbReference type="ARBA" id="ARBA00022692"/>
    </source>
</evidence>
<dbReference type="PANTHER" id="PTHR30386">
    <property type="entry name" value="MEMBRANE FUSION SUBUNIT OF EMRAB-TOLC MULTIDRUG EFFLUX PUMP"/>
    <property type="match status" value="1"/>
</dbReference>
<keyword evidence="4 7" id="KW-1133">Transmembrane helix</keyword>
<keyword evidence="5 7" id="KW-0472">Membrane</keyword>
<evidence type="ECO:0000256" key="1">
    <source>
        <dbReference type="ARBA" id="ARBA00004167"/>
    </source>
</evidence>
<evidence type="ECO:0000256" key="4">
    <source>
        <dbReference type="ARBA" id="ARBA00022989"/>
    </source>
</evidence>
<evidence type="ECO:0000313" key="9">
    <source>
        <dbReference type="Proteomes" id="UP000243002"/>
    </source>
</evidence>
<dbReference type="SUPFAM" id="SSF111369">
    <property type="entry name" value="HlyD-like secretion proteins"/>
    <property type="match status" value="1"/>
</dbReference>
<dbReference type="Proteomes" id="UP000243002">
    <property type="component" value="Unassembled WGS sequence"/>
</dbReference>
<dbReference type="NCBIfam" id="TIGR03794">
    <property type="entry name" value="NHLM_micro_HlyD"/>
    <property type="match status" value="1"/>
</dbReference>
<reference evidence="8 9" key="1">
    <citation type="journal article" date="2018" name="Environ. Microbiol.">
        <title>Ecological and genomic features of two widespread freshwater picocyanobacteria.</title>
        <authorList>
            <person name="Cabello-Yeves P.J."/>
            <person name="Picazo A."/>
            <person name="Camacho A."/>
            <person name="Callieri C."/>
            <person name="Rosselli R."/>
            <person name="Roda-Garcia J.J."/>
            <person name="Coutinho F.H."/>
            <person name="Rodriguez-Valera F."/>
        </authorList>
    </citation>
    <scope>NUCLEOTIDE SEQUENCE [LARGE SCALE GENOMIC DNA]</scope>
    <source>
        <strain evidence="8 9">Tous</strain>
    </source>
</reference>
<evidence type="ECO:0000256" key="2">
    <source>
        <dbReference type="ARBA" id="ARBA00009477"/>
    </source>
</evidence>
<feature type="transmembrane region" description="Helical" evidence="7">
    <location>
        <begin position="33"/>
        <end position="53"/>
    </location>
</feature>
<evidence type="ECO:0000256" key="5">
    <source>
        <dbReference type="ARBA" id="ARBA00023136"/>
    </source>
</evidence>
<keyword evidence="3 7" id="KW-0812">Transmembrane</keyword>
<organism evidence="8 9">
    <name type="scientific">Cyanobium usitatum str. Tous</name>
    <dbReference type="NCBI Taxonomy" id="2116684"/>
    <lineage>
        <taxon>Bacteria</taxon>
        <taxon>Bacillati</taxon>
        <taxon>Cyanobacteriota</taxon>
        <taxon>Cyanophyceae</taxon>
        <taxon>Synechococcales</taxon>
        <taxon>Prochlorococcaceae</taxon>
        <taxon>Cyanobium</taxon>
    </lineage>
</organism>
<dbReference type="InterPro" id="IPR022275">
    <property type="entry name" value="NHPM_bacteriocin_SS_HylD"/>
</dbReference>
<gene>
    <name evidence="8" type="ORF">C7K55_10875</name>
</gene>
<comment type="caution">
    <text evidence="8">The sequence shown here is derived from an EMBL/GenBank/DDBJ whole genome shotgun (WGS) entry which is preliminary data.</text>
</comment>
<dbReference type="Gene3D" id="2.40.50.100">
    <property type="match status" value="1"/>
</dbReference>
<dbReference type="GO" id="GO:0016020">
    <property type="term" value="C:membrane"/>
    <property type="evidence" value="ECO:0007669"/>
    <property type="project" value="UniProtKB-SubCell"/>
</dbReference>